<evidence type="ECO:0000256" key="1">
    <source>
        <dbReference type="SAM" id="SignalP"/>
    </source>
</evidence>
<feature type="chain" id="PRO_5039725456" evidence="1">
    <location>
        <begin position="20"/>
        <end position="232"/>
    </location>
</feature>
<organism evidence="3 4">
    <name type="scientific">Candidatus Geothrix skivensis</name>
    <dbReference type="NCBI Taxonomy" id="2954439"/>
    <lineage>
        <taxon>Bacteria</taxon>
        <taxon>Pseudomonadati</taxon>
        <taxon>Acidobacteriota</taxon>
        <taxon>Holophagae</taxon>
        <taxon>Holophagales</taxon>
        <taxon>Holophagaceae</taxon>
        <taxon>Geothrix</taxon>
    </lineage>
</organism>
<feature type="signal peptide" evidence="1">
    <location>
        <begin position="1"/>
        <end position="19"/>
    </location>
</feature>
<dbReference type="Pfam" id="PF17131">
    <property type="entry name" value="LolA_like"/>
    <property type="match status" value="1"/>
</dbReference>
<dbReference type="AlphaFoldDB" id="A0A9D7XIS7"/>
<dbReference type="InterPro" id="IPR033399">
    <property type="entry name" value="TP_0789-like"/>
</dbReference>
<gene>
    <name evidence="3" type="ORF">IPP58_10960</name>
</gene>
<evidence type="ECO:0000259" key="2">
    <source>
        <dbReference type="Pfam" id="PF17131"/>
    </source>
</evidence>
<feature type="domain" description="Uncharacterized protein TP-0789" evidence="2">
    <location>
        <begin position="72"/>
        <end position="202"/>
    </location>
</feature>
<dbReference type="EMBL" id="JADKIO010000008">
    <property type="protein sequence ID" value="MBK9796998.1"/>
    <property type="molecule type" value="Genomic_DNA"/>
</dbReference>
<dbReference type="Proteomes" id="UP000886657">
    <property type="component" value="Unassembled WGS sequence"/>
</dbReference>
<reference evidence="3" key="1">
    <citation type="submission" date="2020-10" db="EMBL/GenBank/DDBJ databases">
        <title>Connecting structure to function with the recovery of over 1000 high-quality activated sludge metagenome-assembled genomes encoding full-length rRNA genes using long-read sequencing.</title>
        <authorList>
            <person name="Singleton C.M."/>
            <person name="Petriglieri F."/>
            <person name="Kristensen J.M."/>
            <person name="Kirkegaard R.H."/>
            <person name="Michaelsen T.Y."/>
            <person name="Andersen M.H."/>
            <person name="Karst S.M."/>
            <person name="Dueholm M.S."/>
            <person name="Nielsen P.H."/>
            <person name="Albertsen M."/>
        </authorList>
    </citation>
    <scope>NUCLEOTIDE SEQUENCE</scope>
    <source>
        <strain evidence="3">Skiv_18-Q3-R9-52_MAXAC.067</strain>
    </source>
</reference>
<evidence type="ECO:0000313" key="3">
    <source>
        <dbReference type="EMBL" id="MBK9796998.1"/>
    </source>
</evidence>
<keyword evidence="3" id="KW-0449">Lipoprotein</keyword>
<sequence length="232" mass="25519">MGLRTRPAILLLAALPVLAQSGEEILARVDRLRHPWPSFTMELTLQAGEATQRWKVSARENGDARLDGLSTKEKGRSVLLLGDQMWLLLPNAKRPLKVTPQQRLMGSAAGGDVARTRFREDYTVHALAEASLEGRDCWRLELSARRPALSARQVMLWVAKEGSLPLRAEFRLASGKLARTALFGPPVQVQGQAVLSSMALEEPSGSRVELHFGQWARGGVPSVAFDLPVVER</sequence>
<evidence type="ECO:0000313" key="4">
    <source>
        <dbReference type="Proteomes" id="UP000886657"/>
    </source>
</evidence>
<proteinExistence type="predicted"/>
<accession>A0A9D7XIS7</accession>
<protein>
    <submittedName>
        <fullName evidence="3">Outer membrane lipoprotein-sorting protein</fullName>
    </submittedName>
</protein>
<keyword evidence="1" id="KW-0732">Signal</keyword>
<name>A0A9D7XIS7_9BACT</name>
<dbReference type="CDD" id="cd16329">
    <property type="entry name" value="LolA_like"/>
    <property type="match status" value="1"/>
</dbReference>
<dbReference type="Gene3D" id="2.50.20.10">
    <property type="entry name" value="Lipoprotein localisation LolA/LolB/LppX"/>
    <property type="match status" value="1"/>
</dbReference>
<comment type="caution">
    <text evidence="3">The sequence shown here is derived from an EMBL/GenBank/DDBJ whole genome shotgun (WGS) entry which is preliminary data.</text>
</comment>